<evidence type="ECO:0000256" key="1">
    <source>
        <dbReference type="ARBA" id="ARBA00009861"/>
    </source>
</evidence>
<evidence type="ECO:0000313" key="3">
    <source>
        <dbReference type="Proteomes" id="UP001358586"/>
    </source>
</evidence>
<comment type="similarity">
    <text evidence="1">Belongs to the plant acyltransferase family.</text>
</comment>
<gene>
    <name evidence="2" type="ORF">PVK06_014668</name>
</gene>
<evidence type="ECO:0000313" key="2">
    <source>
        <dbReference type="EMBL" id="KAK5830873.1"/>
    </source>
</evidence>
<protein>
    <recommendedName>
        <fullName evidence="4">Shikimate O-hydroxycinnamoyltransferase-like</fullName>
    </recommendedName>
</protein>
<name>A0ABR0PW04_GOSAR</name>
<dbReference type="InterPro" id="IPR050317">
    <property type="entry name" value="Plant_Fungal_Acyltransferase"/>
</dbReference>
<sequence length="456" mass="50535">MGSVKEEFTVAVRKNEVVGAVAPFQDHWLPLTNLDLLLPPLDFGVFFCYKKPTSSHSSPMLSVLKKSLAEALISYYGLGGEVVPNALGEPELLCNNRGVDFVEAYADIELRNLNFHNPDDSIEGKFVPTKKRGVLAVQATELKCGGIVVACAFDHRVADAYTANMFLVSWAEIAQSKPVSMVPSFRRSLLNPRRPGRADPSLDEMYVPIPSLPPPEENHEPTDHLISRIYYVSSDQINELQSLASSDGDKRSKLESFSAFLWKQVAAFAASKDRNRISKMGIVVDGRSRLGEGDEDKATAMAYHFGNVLSVPYGSQPIGELIEQPLCRVAKQVHEFLKPATNKEHFLGLIDWVEAHRPEPAMTRVYNVVKDDGPAVVVSSGLRFPVSKMDFGWGCPAFGSYHFPWGGLCGYVMPMPSPVRDGDWVVYMLLLKGQLEQIEKEAALVFRPLTSDYLNL</sequence>
<dbReference type="EMBL" id="JARKNE010000005">
    <property type="protein sequence ID" value="KAK5830873.1"/>
    <property type="molecule type" value="Genomic_DNA"/>
</dbReference>
<dbReference type="InterPro" id="IPR023213">
    <property type="entry name" value="CAT-like_dom_sf"/>
</dbReference>
<organism evidence="2 3">
    <name type="scientific">Gossypium arboreum</name>
    <name type="common">Tree cotton</name>
    <name type="synonym">Gossypium nanking</name>
    <dbReference type="NCBI Taxonomy" id="29729"/>
    <lineage>
        <taxon>Eukaryota</taxon>
        <taxon>Viridiplantae</taxon>
        <taxon>Streptophyta</taxon>
        <taxon>Embryophyta</taxon>
        <taxon>Tracheophyta</taxon>
        <taxon>Spermatophyta</taxon>
        <taxon>Magnoliopsida</taxon>
        <taxon>eudicotyledons</taxon>
        <taxon>Gunneridae</taxon>
        <taxon>Pentapetalae</taxon>
        <taxon>rosids</taxon>
        <taxon>malvids</taxon>
        <taxon>Malvales</taxon>
        <taxon>Malvaceae</taxon>
        <taxon>Malvoideae</taxon>
        <taxon>Gossypium</taxon>
    </lineage>
</organism>
<dbReference type="Pfam" id="PF02458">
    <property type="entry name" value="Transferase"/>
    <property type="match status" value="1"/>
</dbReference>
<dbReference type="Proteomes" id="UP001358586">
    <property type="component" value="Chromosome 5"/>
</dbReference>
<dbReference type="PANTHER" id="PTHR31642">
    <property type="entry name" value="TRICHOTHECENE 3-O-ACETYLTRANSFERASE"/>
    <property type="match status" value="1"/>
</dbReference>
<keyword evidence="3" id="KW-1185">Reference proteome</keyword>
<dbReference type="Gene3D" id="3.30.559.10">
    <property type="entry name" value="Chloramphenicol acetyltransferase-like domain"/>
    <property type="match status" value="2"/>
</dbReference>
<proteinExistence type="inferred from homology"/>
<comment type="caution">
    <text evidence="2">The sequence shown here is derived from an EMBL/GenBank/DDBJ whole genome shotgun (WGS) entry which is preliminary data.</text>
</comment>
<dbReference type="PANTHER" id="PTHR31642:SF161">
    <property type="entry name" value="SHIKIMATE O-HYDROXYCINNAMOYLTRANSFERASE-LIKE"/>
    <property type="match status" value="1"/>
</dbReference>
<evidence type="ECO:0008006" key="4">
    <source>
        <dbReference type="Google" id="ProtNLM"/>
    </source>
</evidence>
<accession>A0ABR0PW04</accession>
<reference evidence="2 3" key="1">
    <citation type="submission" date="2023-03" db="EMBL/GenBank/DDBJ databases">
        <title>WGS of Gossypium arboreum.</title>
        <authorList>
            <person name="Yu D."/>
        </authorList>
    </citation>
    <scope>NUCLEOTIDE SEQUENCE [LARGE SCALE GENOMIC DNA]</scope>
    <source>
        <tissue evidence="2">Leaf</tissue>
    </source>
</reference>